<protein>
    <submittedName>
        <fullName evidence="2">GNAT family acetyltransferase</fullName>
    </submittedName>
</protein>
<comment type="caution">
    <text evidence="2">The sequence shown here is derived from an EMBL/GenBank/DDBJ whole genome shotgun (WGS) entry which is preliminary data.</text>
</comment>
<keyword evidence="3" id="KW-1185">Reference proteome</keyword>
<evidence type="ECO:0000313" key="3">
    <source>
        <dbReference type="Proteomes" id="UP001149074"/>
    </source>
</evidence>
<sequence length="216" mass="24509">MLRYAKSADLPALADIAAQAMLNDELFVYLCPYRHEHHADFRAAFLRRLKMRLHTPDCVMIVAVEPECSGDEETEHVRGNKLTISGLERTLLSIENHYYNLVSPDRSIDNKRLERYNQLVETGFDFEGISELWFLSTVAVDPVHQRRGLGRLLVQWGLDRAREEQTPVGLEASLQGISLYEKMGFRTVATVEVVPGLTVPAMLWEPERPADGDAQS</sequence>
<dbReference type="InterPro" id="IPR052523">
    <property type="entry name" value="Trichothecene_AcTrans"/>
</dbReference>
<dbReference type="SUPFAM" id="SSF55729">
    <property type="entry name" value="Acyl-CoA N-acyltransferases (Nat)"/>
    <property type="match status" value="1"/>
</dbReference>
<dbReference type="InterPro" id="IPR000182">
    <property type="entry name" value="GNAT_dom"/>
</dbReference>
<accession>A0A9W9KLJ6</accession>
<gene>
    <name evidence="2" type="ORF">N7532_002533</name>
</gene>
<dbReference type="PANTHER" id="PTHR42791:SF16">
    <property type="entry name" value="N-ACETYLTRANSFERASE DOMAIN-CONTAINING PROTEIN"/>
    <property type="match status" value="1"/>
</dbReference>
<dbReference type="Gene3D" id="3.40.630.30">
    <property type="match status" value="1"/>
</dbReference>
<dbReference type="PROSITE" id="PS51186">
    <property type="entry name" value="GNAT"/>
    <property type="match status" value="1"/>
</dbReference>
<dbReference type="CDD" id="cd04301">
    <property type="entry name" value="NAT_SF"/>
    <property type="match status" value="1"/>
</dbReference>
<dbReference type="GO" id="GO:0016747">
    <property type="term" value="F:acyltransferase activity, transferring groups other than amino-acyl groups"/>
    <property type="evidence" value="ECO:0007669"/>
    <property type="project" value="InterPro"/>
</dbReference>
<evidence type="ECO:0000313" key="2">
    <source>
        <dbReference type="EMBL" id="KAJ5109888.1"/>
    </source>
</evidence>
<feature type="domain" description="N-acetyltransferase" evidence="1">
    <location>
        <begin position="126"/>
        <end position="209"/>
    </location>
</feature>
<evidence type="ECO:0000259" key="1">
    <source>
        <dbReference type="PROSITE" id="PS51186"/>
    </source>
</evidence>
<dbReference type="Proteomes" id="UP001149074">
    <property type="component" value="Unassembled WGS sequence"/>
</dbReference>
<dbReference type="RefSeq" id="XP_056477999.1">
    <property type="nucleotide sequence ID" value="XM_056615027.1"/>
</dbReference>
<dbReference type="GeneID" id="81354006"/>
<proteinExistence type="predicted"/>
<organism evidence="2 3">
    <name type="scientific">Penicillium argentinense</name>
    <dbReference type="NCBI Taxonomy" id="1131581"/>
    <lineage>
        <taxon>Eukaryota</taxon>
        <taxon>Fungi</taxon>
        <taxon>Dikarya</taxon>
        <taxon>Ascomycota</taxon>
        <taxon>Pezizomycotina</taxon>
        <taxon>Eurotiomycetes</taxon>
        <taxon>Eurotiomycetidae</taxon>
        <taxon>Eurotiales</taxon>
        <taxon>Aspergillaceae</taxon>
        <taxon>Penicillium</taxon>
    </lineage>
</organism>
<dbReference type="AlphaFoldDB" id="A0A9W9KLJ6"/>
<dbReference type="Pfam" id="PF13508">
    <property type="entry name" value="Acetyltransf_7"/>
    <property type="match status" value="1"/>
</dbReference>
<reference evidence="2" key="2">
    <citation type="journal article" date="2023" name="IMA Fungus">
        <title>Comparative genomic study of the Penicillium genus elucidates a diverse pangenome and 15 lateral gene transfer events.</title>
        <authorList>
            <person name="Petersen C."/>
            <person name="Sorensen T."/>
            <person name="Nielsen M.R."/>
            <person name="Sondergaard T.E."/>
            <person name="Sorensen J.L."/>
            <person name="Fitzpatrick D.A."/>
            <person name="Frisvad J.C."/>
            <person name="Nielsen K.L."/>
        </authorList>
    </citation>
    <scope>NUCLEOTIDE SEQUENCE</scope>
    <source>
        <strain evidence="2">IBT 30761</strain>
    </source>
</reference>
<dbReference type="InterPro" id="IPR016181">
    <property type="entry name" value="Acyl_CoA_acyltransferase"/>
</dbReference>
<dbReference type="PANTHER" id="PTHR42791">
    <property type="entry name" value="GNAT FAMILY ACETYLTRANSFERASE"/>
    <property type="match status" value="1"/>
</dbReference>
<name>A0A9W9KLJ6_9EURO</name>
<dbReference type="EMBL" id="JAPQKI010000003">
    <property type="protein sequence ID" value="KAJ5109888.1"/>
    <property type="molecule type" value="Genomic_DNA"/>
</dbReference>
<reference evidence="2" key="1">
    <citation type="submission" date="2022-11" db="EMBL/GenBank/DDBJ databases">
        <authorList>
            <person name="Petersen C."/>
        </authorList>
    </citation>
    <scope>NUCLEOTIDE SEQUENCE</scope>
    <source>
        <strain evidence="2">IBT 30761</strain>
    </source>
</reference>
<dbReference type="OrthoDB" id="410198at2759"/>